<sequence length="80" mass="9091">MSEVVVDRVAVLSQTVLSQRDADARLHFDFGGTYDGPVEHALFVTYKGKDLTHFLDDEFAWEALHRGFSALRRRQPQAKA</sequence>
<dbReference type="EMBL" id="BAABHA010000010">
    <property type="protein sequence ID" value="GAA4387743.1"/>
    <property type="molecule type" value="Genomic_DNA"/>
</dbReference>
<organism evidence="1 2">
    <name type="scientific">Hymenobacter koreensis</name>
    <dbReference type="NCBI Taxonomy" id="1084523"/>
    <lineage>
        <taxon>Bacteria</taxon>
        <taxon>Pseudomonadati</taxon>
        <taxon>Bacteroidota</taxon>
        <taxon>Cytophagia</taxon>
        <taxon>Cytophagales</taxon>
        <taxon>Hymenobacteraceae</taxon>
        <taxon>Hymenobacter</taxon>
    </lineage>
</organism>
<proteinExistence type="predicted"/>
<reference evidence="2" key="1">
    <citation type="journal article" date="2019" name="Int. J. Syst. Evol. Microbiol.">
        <title>The Global Catalogue of Microorganisms (GCM) 10K type strain sequencing project: providing services to taxonomists for standard genome sequencing and annotation.</title>
        <authorList>
            <consortium name="The Broad Institute Genomics Platform"/>
            <consortium name="The Broad Institute Genome Sequencing Center for Infectious Disease"/>
            <person name="Wu L."/>
            <person name="Ma J."/>
        </authorList>
    </citation>
    <scope>NUCLEOTIDE SEQUENCE [LARGE SCALE GENOMIC DNA]</scope>
    <source>
        <strain evidence="2">JCM 17924</strain>
    </source>
</reference>
<gene>
    <name evidence="1" type="ORF">GCM10023186_33670</name>
</gene>
<evidence type="ECO:0008006" key="3">
    <source>
        <dbReference type="Google" id="ProtNLM"/>
    </source>
</evidence>
<keyword evidence="2" id="KW-1185">Reference proteome</keyword>
<name>A0ABP8JB39_9BACT</name>
<protein>
    <recommendedName>
        <fullName evidence="3">KTSC domain-containing protein</fullName>
    </recommendedName>
</protein>
<evidence type="ECO:0000313" key="2">
    <source>
        <dbReference type="Proteomes" id="UP001500454"/>
    </source>
</evidence>
<evidence type="ECO:0000313" key="1">
    <source>
        <dbReference type="EMBL" id="GAA4387743.1"/>
    </source>
</evidence>
<accession>A0ABP8JB39</accession>
<comment type="caution">
    <text evidence="1">The sequence shown here is derived from an EMBL/GenBank/DDBJ whole genome shotgun (WGS) entry which is preliminary data.</text>
</comment>
<dbReference type="Proteomes" id="UP001500454">
    <property type="component" value="Unassembled WGS sequence"/>
</dbReference>